<dbReference type="PANTHER" id="PTHR11851">
    <property type="entry name" value="METALLOPROTEASE"/>
    <property type="match status" value="1"/>
</dbReference>
<dbReference type="RefSeq" id="WP_147076630.1">
    <property type="nucleotide sequence ID" value="NZ_BJZT01000006.1"/>
</dbReference>
<dbReference type="Pfam" id="PF00675">
    <property type="entry name" value="Peptidase_M16"/>
    <property type="match status" value="1"/>
</dbReference>
<evidence type="ECO:0000256" key="5">
    <source>
        <dbReference type="SAM" id="MobiDB-lite"/>
    </source>
</evidence>
<organism evidence="8 9">
    <name type="scientific">Methylobacterium haplocladii</name>
    <dbReference type="NCBI Taxonomy" id="1176176"/>
    <lineage>
        <taxon>Bacteria</taxon>
        <taxon>Pseudomonadati</taxon>
        <taxon>Pseudomonadota</taxon>
        <taxon>Alphaproteobacteria</taxon>
        <taxon>Hyphomicrobiales</taxon>
        <taxon>Methylobacteriaceae</taxon>
        <taxon>Methylobacterium</taxon>
    </lineage>
</organism>
<evidence type="ECO:0000313" key="9">
    <source>
        <dbReference type="Proteomes" id="UP000321258"/>
    </source>
</evidence>
<accession>A0A512IKW1</accession>
<dbReference type="InterPro" id="IPR001431">
    <property type="entry name" value="Pept_M16_Zn_BS"/>
</dbReference>
<reference evidence="8 9" key="1">
    <citation type="submission" date="2019-07" db="EMBL/GenBank/DDBJ databases">
        <title>Whole genome shotgun sequence of Methylobacterium haplocladii NBRC 107714.</title>
        <authorList>
            <person name="Hosoyama A."/>
            <person name="Uohara A."/>
            <person name="Ohji S."/>
            <person name="Ichikawa N."/>
        </authorList>
    </citation>
    <scope>NUCLEOTIDE SEQUENCE [LARGE SCALE GENOMIC DNA]</scope>
    <source>
        <strain evidence="8 9">NBRC 107714</strain>
    </source>
</reference>
<dbReference type="InterPro" id="IPR007863">
    <property type="entry name" value="Peptidase_M16_C"/>
</dbReference>
<evidence type="ECO:0000259" key="7">
    <source>
        <dbReference type="Pfam" id="PF05193"/>
    </source>
</evidence>
<comment type="caution">
    <text evidence="8">The sequence shown here is derived from an EMBL/GenBank/DDBJ whole genome shotgun (WGS) entry which is preliminary data.</text>
</comment>
<evidence type="ECO:0000256" key="3">
    <source>
        <dbReference type="ARBA" id="ARBA00023049"/>
    </source>
</evidence>
<protein>
    <submittedName>
        <fullName evidence="8">Putative zinc protease y4wA</fullName>
    </submittedName>
</protein>
<dbReference type="PROSITE" id="PS00143">
    <property type="entry name" value="INSULINASE"/>
    <property type="match status" value="1"/>
</dbReference>
<dbReference type="SUPFAM" id="SSF63411">
    <property type="entry name" value="LuxS/MPP-like metallohydrolase"/>
    <property type="match status" value="2"/>
</dbReference>
<evidence type="ECO:0000256" key="4">
    <source>
        <dbReference type="RuleBase" id="RU004447"/>
    </source>
</evidence>
<dbReference type="GO" id="GO:0006508">
    <property type="term" value="P:proteolysis"/>
    <property type="evidence" value="ECO:0007669"/>
    <property type="project" value="UniProtKB-KW"/>
</dbReference>
<sequence length="464" mass="50977">MHLYRKANVLLGPQRGFAHAGRVEAAPFGRSEAGGPEVTSFVLDNGLDVVVVPDHRAPVATHMIWYRNGSADDPLGQSGIAHFLEHLMFKGTEHQPAGAFSKAVSSLGGQENAFTSYDYTAYFQRVARDHLSTMMAFEADRMGGLVLTDDVVAPERDVVLEERRMRVETDPNAQLSEAMAASLFVHHPYGIPIIGWMHEIEELNRHHAIDYYKRFYTPENAILVVAGDVTPDEVRRLADDTYGRVTPHGSRPQRRRAREPEPKALRRIAVADPKVEQPTLQRLYLTPSCMTARDGECHALELLAEVLGGGATSYLYRKLVLETGVAVNAGAWYMGSAIDDTRFSVYAVPAEGVSLEQLEEHVDKALRGAGEALSPEAIERAKTRLVAETIYSADSQSSLARIYGSALAIGETVDEVRRWPIDIEAVSKERLAAVAERYLTPARSVTGYLMKAKELDAPVVAAAA</sequence>
<dbReference type="AlphaFoldDB" id="A0A512IKW1"/>
<dbReference type="OrthoDB" id="9811314at2"/>
<evidence type="ECO:0000256" key="1">
    <source>
        <dbReference type="ARBA" id="ARBA00001947"/>
    </source>
</evidence>
<dbReference type="PANTHER" id="PTHR11851:SF49">
    <property type="entry name" value="MITOCHONDRIAL-PROCESSING PEPTIDASE SUBUNIT ALPHA"/>
    <property type="match status" value="1"/>
</dbReference>
<evidence type="ECO:0000259" key="6">
    <source>
        <dbReference type="Pfam" id="PF00675"/>
    </source>
</evidence>
<dbReference type="Pfam" id="PF05193">
    <property type="entry name" value="Peptidase_M16_C"/>
    <property type="match status" value="1"/>
</dbReference>
<feature type="domain" description="Peptidase M16 C-terminal" evidence="7">
    <location>
        <begin position="203"/>
        <end position="385"/>
    </location>
</feature>
<keyword evidence="8" id="KW-0645">Protease</keyword>
<gene>
    <name evidence="8" type="ORF">MHA02_07290</name>
</gene>
<evidence type="ECO:0000256" key="2">
    <source>
        <dbReference type="ARBA" id="ARBA00007261"/>
    </source>
</evidence>
<feature type="domain" description="Peptidase M16 N-terminal" evidence="6">
    <location>
        <begin position="49"/>
        <end position="194"/>
    </location>
</feature>
<evidence type="ECO:0000313" key="8">
    <source>
        <dbReference type="EMBL" id="GEO98341.1"/>
    </source>
</evidence>
<dbReference type="GO" id="GO:0004222">
    <property type="term" value="F:metalloendopeptidase activity"/>
    <property type="evidence" value="ECO:0007669"/>
    <property type="project" value="InterPro"/>
</dbReference>
<dbReference type="GO" id="GO:0046872">
    <property type="term" value="F:metal ion binding"/>
    <property type="evidence" value="ECO:0007669"/>
    <property type="project" value="InterPro"/>
</dbReference>
<name>A0A512IKW1_9HYPH</name>
<proteinExistence type="inferred from homology"/>
<comment type="similarity">
    <text evidence="2 4">Belongs to the peptidase M16 family.</text>
</comment>
<keyword evidence="9" id="KW-1185">Reference proteome</keyword>
<keyword evidence="3" id="KW-0378">Hydrolase</keyword>
<dbReference type="Proteomes" id="UP000321258">
    <property type="component" value="Unassembled WGS sequence"/>
</dbReference>
<dbReference type="InterPro" id="IPR050361">
    <property type="entry name" value="MPP/UQCRC_Complex"/>
</dbReference>
<dbReference type="Gene3D" id="3.30.830.10">
    <property type="entry name" value="Metalloenzyme, LuxS/M16 peptidase-like"/>
    <property type="match status" value="2"/>
</dbReference>
<dbReference type="EMBL" id="BJZT01000006">
    <property type="protein sequence ID" value="GEO98341.1"/>
    <property type="molecule type" value="Genomic_DNA"/>
</dbReference>
<dbReference type="InterPro" id="IPR011765">
    <property type="entry name" value="Pept_M16_N"/>
</dbReference>
<feature type="region of interest" description="Disordered" evidence="5">
    <location>
        <begin position="242"/>
        <end position="262"/>
    </location>
</feature>
<comment type="cofactor">
    <cofactor evidence="1">
        <name>Zn(2+)</name>
        <dbReference type="ChEBI" id="CHEBI:29105"/>
    </cofactor>
</comment>
<keyword evidence="3" id="KW-0482">Metalloprotease</keyword>
<dbReference type="InterPro" id="IPR011249">
    <property type="entry name" value="Metalloenz_LuxS/M16"/>
</dbReference>